<name>A0A919TUU4_9ACTN</name>
<feature type="compositionally biased region" description="Polar residues" evidence="1">
    <location>
        <begin position="380"/>
        <end position="392"/>
    </location>
</feature>
<feature type="compositionally biased region" description="Basic residues" evidence="1">
    <location>
        <begin position="245"/>
        <end position="254"/>
    </location>
</feature>
<organism evidence="3 4">
    <name type="scientific">Paractinoplanes tereljensis</name>
    <dbReference type="NCBI Taxonomy" id="571912"/>
    <lineage>
        <taxon>Bacteria</taxon>
        <taxon>Bacillati</taxon>
        <taxon>Actinomycetota</taxon>
        <taxon>Actinomycetes</taxon>
        <taxon>Micromonosporales</taxon>
        <taxon>Micromonosporaceae</taxon>
        <taxon>Paractinoplanes</taxon>
    </lineage>
</organism>
<dbReference type="EMBL" id="BOMY01000042">
    <property type="protein sequence ID" value="GIF24063.1"/>
    <property type="molecule type" value="Genomic_DNA"/>
</dbReference>
<comment type="caution">
    <text evidence="3">The sequence shown here is derived from an EMBL/GenBank/DDBJ whole genome shotgun (WGS) entry which is preliminary data.</text>
</comment>
<keyword evidence="4" id="KW-1185">Reference proteome</keyword>
<sequence length="408" mass="45460">MVHRTARLGLRLTHAQPQRCFGLLRSAGGVWACVLEISAWRRRRGDPPQAGYQQWCRLLAQSGPGTFGELDTTGARSVLRRYADAWFAAAARRKAGASEVRYPRRRQGLIPVRWHHGTFTMTGRTLRLPTAHGCPPLQIRLDRPVPYPADTIRSVTLLLADGRLHIDVTAELPTASYPPGQQPDPDRIAGVDLGIIHPFAVTTPDNADALLVSGRAVRAEHRLHLADTKGRNRATAARAPAKGQRGSRRWRKTRRQARLVEGRHRRRVRQALHEAATTVIRWAVDRRIGTLTVGDPRGVLDRSTGHRHNLRLRQWQIGRTLQILQDKATPPVPTGGVVTHRRAGQHLPGVGTARRDPRRRPPWPAAAGSLGRRRPALTTLVGSRSLTSVTEDPQTHRNQPGERLRTPH</sequence>
<feature type="region of interest" description="Disordered" evidence="1">
    <location>
        <begin position="229"/>
        <end position="254"/>
    </location>
</feature>
<dbReference type="InterPro" id="IPR001959">
    <property type="entry name" value="Transposase"/>
</dbReference>
<evidence type="ECO:0000313" key="3">
    <source>
        <dbReference type="EMBL" id="GIF24063.1"/>
    </source>
</evidence>
<accession>A0A919TUU4</accession>
<evidence type="ECO:0000259" key="2">
    <source>
        <dbReference type="Pfam" id="PF01385"/>
    </source>
</evidence>
<protein>
    <recommendedName>
        <fullName evidence="2">Probable transposase IS891/IS1136/IS1341 domain-containing protein</fullName>
    </recommendedName>
</protein>
<dbReference type="Pfam" id="PF01385">
    <property type="entry name" value="OrfB_IS605"/>
    <property type="match status" value="1"/>
</dbReference>
<gene>
    <name evidence="3" type="ORF">Ate02nite_67930</name>
</gene>
<evidence type="ECO:0000313" key="4">
    <source>
        <dbReference type="Proteomes" id="UP000623608"/>
    </source>
</evidence>
<feature type="compositionally biased region" description="Basic and acidic residues" evidence="1">
    <location>
        <begin position="393"/>
        <end position="408"/>
    </location>
</feature>
<proteinExistence type="predicted"/>
<feature type="region of interest" description="Disordered" evidence="1">
    <location>
        <begin position="327"/>
        <end position="408"/>
    </location>
</feature>
<dbReference type="Proteomes" id="UP000623608">
    <property type="component" value="Unassembled WGS sequence"/>
</dbReference>
<evidence type="ECO:0000256" key="1">
    <source>
        <dbReference type="SAM" id="MobiDB-lite"/>
    </source>
</evidence>
<dbReference type="AlphaFoldDB" id="A0A919TUU4"/>
<reference evidence="3" key="1">
    <citation type="submission" date="2021-01" db="EMBL/GenBank/DDBJ databases">
        <title>Whole genome shotgun sequence of Actinoplanes tereljensis NBRC 105297.</title>
        <authorList>
            <person name="Komaki H."/>
            <person name="Tamura T."/>
        </authorList>
    </citation>
    <scope>NUCLEOTIDE SEQUENCE</scope>
    <source>
        <strain evidence="3">NBRC 105297</strain>
    </source>
</reference>
<feature type="domain" description="Probable transposase IS891/IS1136/IS1341" evidence="2">
    <location>
        <begin position="179"/>
        <end position="298"/>
    </location>
</feature>